<dbReference type="InterPro" id="IPR017924">
    <property type="entry name" value="RNA-binding_YhbY"/>
</dbReference>
<comment type="caution">
    <text evidence="4">The sequence shown here is derived from an EMBL/GenBank/DDBJ whole genome shotgun (WGS) entry which is preliminary data.</text>
</comment>
<organism evidence="4 5">
    <name type="scientific">Ligilactobacillus salivarius</name>
    <dbReference type="NCBI Taxonomy" id="1624"/>
    <lineage>
        <taxon>Bacteria</taxon>
        <taxon>Bacillati</taxon>
        <taxon>Bacillota</taxon>
        <taxon>Bacilli</taxon>
        <taxon>Lactobacillales</taxon>
        <taxon>Lactobacillaceae</taxon>
        <taxon>Ligilactobacillus</taxon>
    </lineage>
</organism>
<dbReference type="NCBIfam" id="TIGR00253">
    <property type="entry name" value="RNA_bind_YhbY"/>
    <property type="match status" value="1"/>
</dbReference>
<proteinExistence type="predicted"/>
<keyword evidence="1 2" id="KW-0694">RNA-binding</keyword>
<dbReference type="PROSITE" id="PS51295">
    <property type="entry name" value="CRM"/>
    <property type="match status" value="1"/>
</dbReference>
<sequence length="106" mass="12188">MCNMKLRGKQKRYLRSEAHHLKPIFQIGKDGLSEVWLDEVLKALDKRELLKVNILQNSLVEVEDVKEFIENNSDAQVIQTIGNVLVLFKKSDKAENQKISVKVAEL</sequence>
<evidence type="ECO:0000313" key="4">
    <source>
        <dbReference type="EMBL" id="OQR25866.1"/>
    </source>
</evidence>
<dbReference type="PANTHER" id="PTHR40065:SF3">
    <property type="entry name" value="RNA-BINDING PROTEIN YHBY"/>
    <property type="match status" value="1"/>
</dbReference>
<dbReference type="PANTHER" id="PTHR40065">
    <property type="entry name" value="RNA-BINDING PROTEIN YHBY"/>
    <property type="match status" value="1"/>
</dbReference>
<dbReference type="Pfam" id="PF01985">
    <property type="entry name" value="CRS1_YhbY"/>
    <property type="match status" value="1"/>
</dbReference>
<evidence type="ECO:0000256" key="2">
    <source>
        <dbReference type="PROSITE-ProRule" id="PRU00626"/>
    </source>
</evidence>
<dbReference type="SMART" id="SM01103">
    <property type="entry name" value="CRS1_YhbY"/>
    <property type="match status" value="1"/>
</dbReference>
<dbReference type="SUPFAM" id="SSF75471">
    <property type="entry name" value="YhbY-like"/>
    <property type="match status" value="1"/>
</dbReference>
<dbReference type="Gene3D" id="3.30.110.60">
    <property type="entry name" value="YhbY-like"/>
    <property type="match status" value="1"/>
</dbReference>
<accession>A0A1V9QH05</accession>
<feature type="domain" description="CRM" evidence="3">
    <location>
        <begin position="4"/>
        <end position="100"/>
    </location>
</feature>
<dbReference type="InterPro" id="IPR035920">
    <property type="entry name" value="YhbY-like_sf"/>
</dbReference>
<dbReference type="EMBL" id="NBEY01000024">
    <property type="protein sequence ID" value="OQR25866.1"/>
    <property type="molecule type" value="Genomic_DNA"/>
</dbReference>
<name>A0A1V9QH05_9LACO</name>
<evidence type="ECO:0000256" key="1">
    <source>
        <dbReference type="ARBA" id="ARBA00022884"/>
    </source>
</evidence>
<evidence type="ECO:0000259" key="3">
    <source>
        <dbReference type="PROSITE" id="PS51295"/>
    </source>
</evidence>
<evidence type="ECO:0000313" key="5">
    <source>
        <dbReference type="Proteomes" id="UP000192353"/>
    </source>
</evidence>
<dbReference type="Proteomes" id="UP000192353">
    <property type="component" value="Unassembled WGS sequence"/>
</dbReference>
<gene>
    <name evidence="4" type="ORF">B6U37_02605</name>
</gene>
<dbReference type="InterPro" id="IPR051925">
    <property type="entry name" value="RNA-binding_domain"/>
</dbReference>
<protein>
    <submittedName>
        <fullName evidence="4">RNA-binding protein</fullName>
    </submittedName>
</protein>
<reference evidence="4 5" key="1">
    <citation type="submission" date="2017-03" db="EMBL/GenBank/DDBJ databases">
        <title>Phylogenomics and comparative genomics of Lactobacillus salivarius, a mammalian gut commensal.</title>
        <authorList>
            <person name="Harris H.M."/>
        </authorList>
    </citation>
    <scope>NUCLEOTIDE SEQUENCE [LARGE SCALE GENOMIC DNA]</scope>
    <source>
        <strain evidence="4 5">AH4231</strain>
    </source>
</reference>
<dbReference type="AlphaFoldDB" id="A0A1V9QH05"/>
<dbReference type="GO" id="GO:0003723">
    <property type="term" value="F:RNA binding"/>
    <property type="evidence" value="ECO:0007669"/>
    <property type="project" value="UniProtKB-UniRule"/>
</dbReference>
<dbReference type="InterPro" id="IPR001890">
    <property type="entry name" value="RNA-binding_CRM"/>
</dbReference>